<evidence type="ECO:0000313" key="8">
    <source>
        <dbReference type="Proteomes" id="UP001293254"/>
    </source>
</evidence>
<evidence type="ECO:0000256" key="4">
    <source>
        <dbReference type="ARBA" id="ARBA00022759"/>
    </source>
</evidence>
<dbReference type="InterPro" id="IPR021109">
    <property type="entry name" value="Peptidase_aspartic_dom_sf"/>
</dbReference>
<dbReference type="Proteomes" id="UP001293254">
    <property type="component" value="Unassembled WGS sequence"/>
</dbReference>
<sequence>MNRLSEMRYGGRAHNDIVDEACKHYSRNGGRSSVVWPSRAEADTLGFLFAGEMKDIGMKPSFAICITLSNAAVSGVSSPRTFCLRGLIRGHDVSVLIDSGSSHNIVQPRVAEFLGLPVALLSSFPVLVGNGVALHCFGVCRDVSMLLQSHKFSVSLYVLLIFGADIVLGVQWLGSLGLFLFEFSIPSIQFYHDGVLVTLSGASTSLPQIASYSQLRRFITTDSFHSLCLLTVEPPPDNSPILPSSPTATELSPDLFPHDIYTVLHKHASIFNIPHGLPPHRAQNHHIHLIPNHTPVNIKPYRYHHFQKDVMTPQVLQLLQDNSFFAKLSKCTFGASSIDYLGHIIFADGVAADPSKLRVVADWPLPQSVTDLRAFLGLTGYYRRFVRHYAALACPLTDLLKEEDESEASWVGIEEFRSEFPDFNFEDKVGSDGPGNDTGWTYDRLAQERPEPISEIGDTLGPELNENSPGSLKNLVEPN</sequence>
<keyword evidence="4" id="KW-0378">Hydrolase</keyword>
<keyword evidence="8" id="KW-1185">Reference proteome</keyword>
<reference evidence="7" key="1">
    <citation type="submission" date="2020-06" db="EMBL/GenBank/DDBJ databases">
        <authorList>
            <person name="Li T."/>
            <person name="Hu X."/>
            <person name="Zhang T."/>
            <person name="Song X."/>
            <person name="Zhang H."/>
            <person name="Dai N."/>
            <person name="Sheng W."/>
            <person name="Hou X."/>
            <person name="Wei L."/>
        </authorList>
    </citation>
    <scope>NUCLEOTIDE SEQUENCE</scope>
    <source>
        <strain evidence="7">3651</strain>
        <tissue evidence="7">Leaf</tissue>
    </source>
</reference>
<gene>
    <name evidence="7" type="ORF">Salat_1090100</name>
</gene>
<evidence type="ECO:0000313" key="7">
    <source>
        <dbReference type="EMBL" id="KAK4433278.1"/>
    </source>
</evidence>
<dbReference type="PANTHER" id="PTHR37984">
    <property type="entry name" value="PROTEIN CBG26694"/>
    <property type="match status" value="1"/>
</dbReference>
<feature type="transmembrane region" description="Helical" evidence="6">
    <location>
        <begin position="154"/>
        <end position="181"/>
    </location>
</feature>
<feature type="region of interest" description="Disordered" evidence="5">
    <location>
        <begin position="427"/>
        <end position="479"/>
    </location>
</feature>
<keyword evidence="6" id="KW-1133">Transmembrane helix</keyword>
<dbReference type="InterPro" id="IPR050951">
    <property type="entry name" value="Retrovirus_Pol_polyprotein"/>
</dbReference>
<comment type="caution">
    <text evidence="7">The sequence shown here is derived from an EMBL/GenBank/DDBJ whole genome shotgun (WGS) entry which is preliminary data.</text>
</comment>
<dbReference type="PANTHER" id="PTHR37984:SF5">
    <property type="entry name" value="PROTEIN NYNRIN-LIKE"/>
    <property type="match status" value="1"/>
</dbReference>
<dbReference type="Gene3D" id="3.30.70.270">
    <property type="match status" value="2"/>
</dbReference>
<evidence type="ECO:0000256" key="6">
    <source>
        <dbReference type="SAM" id="Phobius"/>
    </source>
</evidence>
<dbReference type="InterPro" id="IPR043128">
    <property type="entry name" value="Rev_trsase/Diguanyl_cyclase"/>
</dbReference>
<dbReference type="Gene3D" id="2.40.70.10">
    <property type="entry name" value="Acid Proteases"/>
    <property type="match status" value="1"/>
</dbReference>
<reference evidence="7" key="2">
    <citation type="journal article" date="2024" name="Plant">
        <title>Genomic evolution and insights into agronomic trait innovations of Sesamum species.</title>
        <authorList>
            <person name="Miao H."/>
            <person name="Wang L."/>
            <person name="Qu L."/>
            <person name="Liu H."/>
            <person name="Sun Y."/>
            <person name="Le M."/>
            <person name="Wang Q."/>
            <person name="Wei S."/>
            <person name="Zheng Y."/>
            <person name="Lin W."/>
            <person name="Duan Y."/>
            <person name="Cao H."/>
            <person name="Xiong S."/>
            <person name="Wang X."/>
            <person name="Wei L."/>
            <person name="Li C."/>
            <person name="Ma Q."/>
            <person name="Ju M."/>
            <person name="Zhao R."/>
            <person name="Li G."/>
            <person name="Mu C."/>
            <person name="Tian Q."/>
            <person name="Mei H."/>
            <person name="Zhang T."/>
            <person name="Gao T."/>
            <person name="Zhang H."/>
        </authorList>
    </citation>
    <scope>NUCLEOTIDE SEQUENCE</scope>
    <source>
        <strain evidence="7">3651</strain>
    </source>
</reference>
<dbReference type="Pfam" id="PF08284">
    <property type="entry name" value="RVP_2"/>
    <property type="match status" value="1"/>
</dbReference>
<keyword evidence="1" id="KW-0808">Transferase</keyword>
<organism evidence="7 8">
    <name type="scientific">Sesamum alatum</name>
    <dbReference type="NCBI Taxonomy" id="300844"/>
    <lineage>
        <taxon>Eukaryota</taxon>
        <taxon>Viridiplantae</taxon>
        <taxon>Streptophyta</taxon>
        <taxon>Embryophyta</taxon>
        <taxon>Tracheophyta</taxon>
        <taxon>Spermatophyta</taxon>
        <taxon>Magnoliopsida</taxon>
        <taxon>eudicotyledons</taxon>
        <taxon>Gunneridae</taxon>
        <taxon>Pentapetalae</taxon>
        <taxon>asterids</taxon>
        <taxon>lamiids</taxon>
        <taxon>Lamiales</taxon>
        <taxon>Pedaliaceae</taxon>
        <taxon>Sesamum</taxon>
    </lineage>
</organism>
<dbReference type="SUPFAM" id="SSF56672">
    <property type="entry name" value="DNA/RNA polymerases"/>
    <property type="match status" value="1"/>
</dbReference>
<keyword evidence="4" id="KW-0255">Endonuclease</keyword>
<dbReference type="AlphaFoldDB" id="A0AAE2CSW4"/>
<keyword evidence="6" id="KW-0472">Membrane</keyword>
<dbReference type="CDD" id="cd00303">
    <property type="entry name" value="retropepsin_like"/>
    <property type="match status" value="1"/>
</dbReference>
<name>A0AAE2CSW4_9LAMI</name>
<keyword evidence="3" id="KW-0540">Nuclease</keyword>
<dbReference type="SUPFAM" id="SSF50630">
    <property type="entry name" value="Acid proteases"/>
    <property type="match status" value="1"/>
</dbReference>
<protein>
    <submittedName>
        <fullName evidence="7">Mitochondrial protein</fullName>
    </submittedName>
</protein>
<dbReference type="GO" id="GO:0016779">
    <property type="term" value="F:nucleotidyltransferase activity"/>
    <property type="evidence" value="ECO:0007669"/>
    <property type="project" value="UniProtKB-KW"/>
</dbReference>
<evidence type="ECO:0000256" key="2">
    <source>
        <dbReference type="ARBA" id="ARBA00022695"/>
    </source>
</evidence>
<dbReference type="EMBL" id="JACGWO010000003">
    <property type="protein sequence ID" value="KAK4433278.1"/>
    <property type="molecule type" value="Genomic_DNA"/>
</dbReference>
<keyword evidence="2" id="KW-0548">Nucleotidyltransferase</keyword>
<dbReference type="GO" id="GO:0004519">
    <property type="term" value="F:endonuclease activity"/>
    <property type="evidence" value="ECO:0007669"/>
    <property type="project" value="UniProtKB-KW"/>
</dbReference>
<evidence type="ECO:0000256" key="3">
    <source>
        <dbReference type="ARBA" id="ARBA00022722"/>
    </source>
</evidence>
<evidence type="ECO:0000256" key="5">
    <source>
        <dbReference type="SAM" id="MobiDB-lite"/>
    </source>
</evidence>
<evidence type="ECO:0000256" key="1">
    <source>
        <dbReference type="ARBA" id="ARBA00022679"/>
    </source>
</evidence>
<proteinExistence type="predicted"/>
<keyword evidence="6" id="KW-0812">Transmembrane</keyword>
<accession>A0AAE2CSW4</accession>
<dbReference type="InterPro" id="IPR043502">
    <property type="entry name" value="DNA/RNA_pol_sf"/>
</dbReference>